<feature type="compositionally biased region" description="Basic and acidic residues" evidence="3">
    <location>
        <begin position="768"/>
        <end position="787"/>
    </location>
</feature>
<dbReference type="Pfam" id="PF12936">
    <property type="entry name" value="Kri1_C"/>
    <property type="match status" value="1"/>
</dbReference>
<feature type="region of interest" description="Disordered" evidence="3">
    <location>
        <begin position="726"/>
        <end position="815"/>
    </location>
</feature>
<evidence type="ECO:0000256" key="3">
    <source>
        <dbReference type="SAM" id="MobiDB-lite"/>
    </source>
</evidence>
<feature type="region of interest" description="Disordered" evidence="3">
    <location>
        <begin position="499"/>
        <end position="526"/>
    </location>
</feature>
<evidence type="ECO:0000256" key="5">
    <source>
        <dbReference type="SAM" id="SignalP"/>
    </source>
</evidence>
<sequence>MRSILGAFLIAVIAFADDKSFCEKKCGEKYTDEELRNACVVGCGGRASISEGPFSFVDCYRNCDNKFSKGNETKEVSETHAACSYACSLPVSRSVFMSVNYANGEKPVVKIVRKEGDEMSTSIDRAPLTGDVDVDRFVANILGDMNSHLLSFRNPFNPSPSQDINTSRDMMMGPHHGQMMAVHDRMNEMLAAFSRQFFDGIRRQMHRQHHLAMHRPAGHENIAHMGPEIGNMMSNGDPIIITHPLSGFEEDEAKVRPIKVVRYQMTTNHPPSVFYWIMIVFGIGALLLTLYASVIFFRVMRSAAYRRISGDAPGRRPAVPPAPGAIPVKKVPLDGWVEHSEPAGVPPPAYDQVSIHSIHKQKIPDPAEQPLSEAGTISPNAIKDKYGDDVNETSSSEEEPEWSAADEMRFLRTLSALKGNDVAIYDEKSNFWQADEKQESVTREKKTKKEEPMYLKDYERKLILEKEGQIDESDEDDERKHSNYFDQQEQIRNALRQAVRNQGSDDDDDSLLVPKMKTKEEKAQEDEDFYSWMRTREGDEISENDDLKNLKEAWRNPDIDESEKFLRDYLVNKDFIPEVEDRMCFDLLFSMVTLDDLREIEEDEKDLDRQRDFEHKYNFRFEEPDQEFIKQYPRTVGESLRKTNSKRKEKREEYKERKEREKRERKQEIREMKKMKKAEIEKKLERLKMMAGDDISISVDDLEGDFDPKEYDKRMQQIFNDDYYGKNEEVHEEDQEKPVFSDMEDFDAASDSSDYDNFPISTVNCDSNGKEHGEAEKNEENGTEDRTCNGTSARTKEDSRRKKKRNSKFREAVRRKKPIFDPNEKTFEEYFNEYYALDYEDIVGDKLTRFKYRQVVPNDFGLSVGEILSADDRQLNAWASLKKATGYRSEHEEIVEKKRYEKKAADVKKKEKIFSTDFGGKKSKLKEEQKNEEKVVQEETANSVEPKKKKKKRRRIKSQRWKYDLNINDDRLRAYGINPKKFRNKIKFAKKKNQAVHN</sequence>
<keyword evidence="4" id="KW-0812">Transmembrane</keyword>
<dbReference type="InterPro" id="IPR018034">
    <property type="entry name" value="Kri1"/>
</dbReference>
<keyword evidence="4" id="KW-1133">Transmembrane helix</keyword>
<accession>W2SIA1</accession>
<feature type="domain" description="Kri1-like C-terminal" evidence="6">
    <location>
        <begin position="825"/>
        <end position="912"/>
    </location>
</feature>
<feature type="signal peptide" evidence="5">
    <location>
        <begin position="1"/>
        <end position="16"/>
    </location>
</feature>
<feature type="compositionally biased region" description="Basic and acidic residues" evidence="3">
    <location>
        <begin position="650"/>
        <end position="670"/>
    </location>
</feature>
<dbReference type="AlphaFoldDB" id="W2SIA1"/>
<dbReference type="GO" id="GO:0005730">
    <property type="term" value="C:nucleolus"/>
    <property type="evidence" value="ECO:0007669"/>
    <property type="project" value="TreeGrafter"/>
</dbReference>
<dbReference type="Pfam" id="PF05178">
    <property type="entry name" value="Kri1"/>
    <property type="match status" value="1"/>
</dbReference>
<proteinExistence type="inferred from homology"/>
<feature type="compositionally biased region" description="Basic and acidic residues" evidence="3">
    <location>
        <begin position="726"/>
        <end position="739"/>
    </location>
</feature>
<feature type="chain" id="PRO_5004824450" description="Protein KRI1 homolog" evidence="5">
    <location>
        <begin position="17"/>
        <end position="998"/>
    </location>
</feature>
<evidence type="ECO:0000256" key="4">
    <source>
        <dbReference type="SAM" id="Phobius"/>
    </source>
</evidence>
<feature type="compositionally biased region" description="Basic and acidic residues" evidence="3">
    <location>
        <begin position="925"/>
        <end position="937"/>
    </location>
</feature>
<dbReference type="EMBL" id="KI669136">
    <property type="protein sequence ID" value="ETN69278.1"/>
    <property type="molecule type" value="Genomic_DNA"/>
</dbReference>
<comment type="similarity">
    <text evidence="1">Belongs to the KRI1 family.</text>
</comment>
<dbReference type="GO" id="GO:0000447">
    <property type="term" value="P:endonucleolytic cleavage in ITS1 to separate SSU-rRNA from 5.8S rRNA and LSU-rRNA from tricistronic rRNA transcript (SSU-rRNA, 5.8S rRNA, LSU-rRNA)"/>
    <property type="evidence" value="ECO:0007669"/>
    <property type="project" value="TreeGrafter"/>
</dbReference>
<feature type="region of interest" description="Disordered" evidence="3">
    <location>
        <begin position="923"/>
        <end position="959"/>
    </location>
</feature>
<evidence type="ECO:0000313" key="7">
    <source>
        <dbReference type="EMBL" id="ETN69278.1"/>
    </source>
</evidence>
<feature type="compositionally biased region" description="Acidic residues" evidence="3">
    <location>
        <begin position="389"/>
        <end position="401"/>
    </location>
</feature>
<feature type="region of interest" description="Disordered" evidence="3">
    <location>
        <begin position="639"/>
        <end position="670"/>
    </location>
</feature>
<organism evidence="7 8">
    <name type="scientific">Necator americanus</name>
    <name type="common">Human hookworm</name>
    <dbReference type="NCBI Taxonomy" id="51031"/>
    <lineage>
        <taxon>Eukaryota</taxon>
        <taxon>Metazoa</taxon>
        <taxon>Ecdysozoa</taxon>
        <taxon>Nematoda</taxon>
        <taxon>Chromadorea</taxon>
        <taxon>Rhabditida</taxon>
        <taxon>Rhabditina</taxon>
        <taxon>Rhabditomorpha</taxon>
        <taxon>Strongyloidea</taxon>
        <taxon>Ancylostomatidae</taxon>
        <taxon>Bunostominae</taxon>
        <taxon>Necator</taxon>
    </lineage>
</organism>
<dbReference type="PANTHER" id="PTHR14490">
    <property type="entry name" value="ZINC FINGER, ZZ TYPE"/>
    <property type="match status" value="1"/>
</dbReference>
<dbReference type="KEGG" id="nai:NECAME_15404"/>
<name>W2SIA1_NECAM</name>
<dbReference type="Proteomes" id="UP000053676">
    <property type="component" value="Unassembled WGS sequence"/>
</dbReference>
<feature type="transmembrane region" description="Helical" evidence="4">
    <location>
        <begin position="273"/>
        <end position="297"/>
    </location>
</feature>
<reference evidence="8" key="1">
    <citation type="journal article" date="2014" name="Nat. Genet.">
        <title>Genome of the human hookworm Necator americanus.</title>
        <authorList>
            <person name="Tang Y.T."/>
            <person name="Gao X."/>
            <person name="Rosa B.A."/>
            <person name="Abubucker S."/>
            <person name="Hallsworth-Pepin K."/>
            <person name="Martin J."/>
            <person name="Tyagi R."/>
            <person name="Heizer E."/>
            <person name="Zhang X."/>
            <person name="Bhonagiri-Palsikar V."/>
            <person name="Minx P."/>
            <person name="Warren W.C."/>
            <person name="Wang Q."/>
            <person name="Zhan B."/>
            <person name="Hotez P.J."/>
            <person name="Sternberg P.W."/>
            <person name="Dougall A."/>
            <person name="Gaze S.T."/>
            <person name="Mulvenna J."/>
            <person name="Sotillo J."/>
            <person name="Ranganathan S."/>
            <person name="Rabelo E.M."/>
            <person name="Wilson R.K."/>
            <person name="Felgner P.L."/>
            <person name="Bethony J."/>
            <person name="Hawdon J.M."/>
            <person name="Gasser R.B."/>
            <person name="Loukas A."/>
            <person name="Mitreva M."/>
        </authorList>
    </citation>
    <scope>NUCLEOTIDE SEQUENCE [LARGE SCALE GENOMIC DNA]</scope>
</reference>
<feature type="region of interest" description="Disordered" evidence="3">
    <location>
        <begin position="365"/>
        <end position="402"/>
    </location>
</feature>
<evidence type="ECO:0000256" key="1">
    <source>
        <dbReference type="ARBA" id="ARBA00007473"/>
    </source>
</evidence>
<evidence type="ECO:0000256" key="2">
    <source>
        <dbReference type="ARBA" id="ARBA00017294"/>
    </source>
</evidence>
<dbReference type="OrthoDB" id="5875868at2759"/>
<feature type="compositionally biased region" description="Basic residues" evidence="3">
    <location>
        <begin position="947"/>
        <end position="959"/>
    </location>
</feature>
<keyword evidence="5" id="KW-0732">Signal</keyword>
<dbReference type="InterPro" id="IPR024626">
    <property type="entry name" value="Kri1-like_C"/>
</dbReference>
<gene>
    <name evidence="7" type="ORF">NECAME_15404</name>
</gene>
<evidence type="ECO:0000313" key="8">
    <source>
        <dbReference type="Proteomes" id="UP000053676"/>
    </source>
</evidence>
<keyword evidence="4" id="KW-0472">Membrane</keyword>
<protein>
    <recommendedName>
        <fullName evidence="2">Protein KRI1 homolog</fullName>
    </recommendedName>
</protein>
<dbReference type="STRING" id="51031.W2SIA1"/>
<dbReference type="GO" id="GO:0030686">
    <property type="term" value="C:90S preribosome"/>
    <property type="evidence" value="ECO:0007669"/>
    <property type="project" value="TreeGrafter"/>
</dbReference>
<evidence type="ECO:0000259" key="6">
    <source>
        <dbReference type="Pfam" id="PF12936"/>
    </source>
</evidence>
<keyword evidence="8" id="KW-1185">Reference proteome</keyword>
<dbReference type="PANTHER" id="PTHR14490:SF5">
    <property type="entry name" value="PROTEIN KRI1 HOMOLOG"/>
    <property type="match status" value="1"/>
</dbReference>